<gene>
    <name evidence="1" type="ORF">NCTC8258_01670</name>
</gene>
<sequence length="58" mass="6849">MGVVSNLIFLVRITKLDKLLYESVKATILRQEKFRLPLLKKYAELYYSDANFLSLRIL</sequence>
<evidence type="ECO:0000313" key="1">
    <source>
        <dbReference type="EMBL" id="SUH14004.1"/>
    </source>
</evidence>
<reference evidence="1 2" key="1">
    <citation type="submission" date="2018-06" db="EMBL/GenBank/DDBJ databases">
        <authorList>
            <consortium name="Pathogen Informatics"/>
            <person name="Doyle S."/>
        </authorList>
    </citation>
    <scope>NUCLEOTIDE SEQUENCE [LARGE SCALE GENOMIC DNA]</scope>
    <source>
        <strain evidence="1 2">NCTC8258</strain>
    </source>
</reference>
<name>A0A379W4D3_SALET</name>
<accession>A0A379W4D3</accession>
<protein>
    <submittedName>
        <fullName evidence="1">Uncharacterized protein</fullName>
    </submittedName>
</protein>
<dbReference type="EMBL" id="UGXS01000004">
    <property type="protein sequence ID" value="SUH14004.1"/>
    <property type="molecule type" value="Genomic_DNA"/>
</dbReference>
<dbReference type="AlphaFoldDB" id="A0A379W4D3"/>
<organism evidence="1 2">
    <name type="scientific">Salmonella enterica I</name>
    <dbReference type="NCBI Taxonomy" id="59201"/>
    <lineage>
        <taxon>Bacteria</taxon>
        <taxon>Pseudomonadati</taxon>
        <taxon>Pseudomonadota</taxon>
        <taxon>Gammaproteobacteria</taxon>
        <taxon>Enterobacterales</taxon>
        <taxon>Enterobacteriaceae</taxon>
        <taxon>Salmonella</taxon>
    </lineage>
</organism>
<dbReference type="Proteomes" id="UP000255509">
    <property type="component" value="Unassembled WGS sequence"/>
</dbReference>
<evidence type="ECO:0000313" key="2">
    <source>
        <dbReference type="Proteomes" id="UP000255509"/>
    </source>
</evidence>
<proteinExistence type="predicted"/>